<dbReference type="RefSeq" id="XP_070902493.1">
    <property type="nucleotide sequence ID" value="XM_071037672.1"/>
</dbReference>
<keyword evidence="2" id="KW-0732">Signal</keyword>
<feature type="signal peptide" evidence="2">
    <location>
        <begin position="1"/>
        <end position="22"/>
    </location>
</feature>
<feature type="chain" id="PRO_5047327470" evidence="2">
    <location>
        <begin position="23"/>
        <end position="300"/>
    </location>
</feature>
<name>A0ABR4KVN7_9EURO</name>
<feature type="region of interest" description="Disordered" evidence="1">
    <location>
        <begin position="253"/>
        <end position="277"/>
    </location>
</feature>
<evidence type="ECO:0000313" key="4">
    <source>
        <dbReference type="Proteomes" id="UP001610444"/>
    </source>
</evidence>
<feature type="region of interest" description="Disordered" evidence="1">
    <location>
        <begin position="79"/>
        <end position="237"/>
    </location>
</feature>
<gene>
    <name evidence="3" type="ORF">BJX68DRAFT_207471</name>
</gene>
<accession>A0ABR4KVN7</accession>
<reference evidence="3 4" key="1">
    <citation type="submission" date="2024-07" db="EMBL/GenBank/DDBJ databases">
        <title>Section-level genome sequencing and comparative genomics of Aspergillus sections Usti and Cavernicolus.</title>
        <authorList>
            <consortium name="Lawrence Berkeley National Laboratory"/>
            <person name="Nybo J.L."/>
            <person name="Vesth T.C."/>
            <person name="Theobald S."/>
            <person name="Frisvad J.C."/>
            <person name="Larsen T.O."/>
            <person name="Kjaerboelling I."/>
            <person name="Rothschild-Mancinelli K."/>
            <person name="Lyhne E.K."/>
            <person name="Kogle M.E."/>
            <person name="Barry K."/>
            <person name="Clum A."/>
            <person name="Na H."/>
            <person name="Ledsgaard L."/>
            <person name="Lin J."/>
            <person name="Lipzen A."/>
            <person name="Kuo A."/>
            <person name="Riley R."/>
            <person name="Mondo S."/>
            <person name="LaButti K."/>
            <person name="Haridas S."/>
            <person name="Pangalinan J."/>
            <person name="Salamov A.A."/>
            <person name="Simmons B.A."/>
            <person name="Magnuson J.K."/>
            <person name="Chen J."/>
            <person name="Drula E."/>
            <person name="Henrissat B."/>
            <person name="Wiebenga A."/>
            <person name="Lubbers R.J."/>
            <person name="Gomes A.C."/>
            <person name="Macurrencykelacurrency M.R."/>
            <person name="Stajich J."/>
            <person name="Grigoriev I.V."/>
            <person name="Mortensen U.H."/>
            <person name="De vries R.P."/>
            <person name="Baker S.E."/>
            <person name="Andersen M.R."/>
        </authorList>
    </citation>
    <scope>NUCLEOTIDE SEQUENCE [LARGE SCALE GENOMIC DNA]</scope>
    <source>
        <strain evidence="3 4">CBS 756.74</strain>
    </source>
</reference>
<sequence length="300" mass="31021">MAIMNRLVQVLCFSMIASSAVAAPAPERPKVDQGTISRIEYREVIQNIDKDSIQNFVDKIRVARASVLEDQKVALPSRPLFAKRQDSGSNSPAPTGTVTDTPTSTDSDTSDPPTSTSDTEPEPEPTTTTTTSSETTTTDPEPTTTTTTTSTTSEPEPEPTPTSDTTQPPSSTTTTTSDPPTSTDPEPTSSSPEPTSSTTRATSTSSTSTSEETTTEESTTDSSTTTEFTSTFLSTSTRPDGVLVTVTATAVVHPTQSSDGEATTTGPAPGLQTHDNGASSNMASGLLAMMGGAAIAVAII</sequence>
<evidence type="ECO:0000256" key="1">
    <source>
        <dbReference type="SAM" id="MobiDB-lite"/>
    </source>
</evidence>
<protein>
    <submittedName>
        <fullName evidence="3">Uncharacterized protein</fullName>
    </submittedName>
</protein>
<feature type="compositionally biased region" description="Low complexity" evidence="1">
    <location>
        <begin position="94"/>
        <end position="118"/>
    </location>
</feature>
<feature type="compositionally biased region" description="Polar residues" evidence="1">
    <location>
        <begin position="254"/>
        <end position="266"/>
    </location>
</feature>
<dbReference type="GeneID" id="98152836"/>
<comment type="caution">
    <text evidence="3">The sequence shown here is derived from an EMBL/GenBank/DDBJ whole genome shotgun (WGS) entry which is preliminary data.</text>
</comment>
<evidence type="ECO:0000256" key="2">
    <source>
        <dbReference type="SAM" id="SignalP"/>
    </source>
</evidence>
<dbReference type="Proteomes" id="UP001610444">
    <property type="component" value="Unassembled WGS sequence"/>
</dbReference>
<feature type="compositionally biased region" description="Low complexity" evidence="1">
    <location>
        <begin position="161"/>
        <end position="212"/>
    </location>
</feature>
<keyword evidence="4" id="KW-1185">Reference proteome</keyword>
<proteinExistence type="predicted"/>
<evidence type="ECO:0000313" key="3">
    <source>
        <dbReference type="EMBL" id="KAL2856335.1"/>
    </source>
</evidence>
<feature type="compositionally biased region" description="Low complexity" evidence="1">
    <location>
        <begin position="220"/>
        <end position="237"/>
    </location>
</feature>
<dbReference type="EMBL" id="JBFXLR010000008">
    <property type="protein sequence ID" value="KAL2856335.1"/>
    <property type="molecule type" value="Genomic_DNA"/>
</dbReference>
<feature type="compositionally biased region" description="Low complexity" evidence="1">
    <location>
        <begin position="125"/>
        <end position="154"/>
    </location>
</feature>
<organism evidence="3 4">
    <name type="scientific">Aspergillus pseudodeflectus</name>
    <dbReference type="NCBI Taxonomy" id="176178"/>
    <lineage>
        <taxon>Eukaryota</taxon>
        <taxon>Fungi</taxon>
        <taxon>Dikarya</taxon>
        <taxon>Ascomycota</taxon>
        <taxon>Pezizomycotina</taxon>
        <taxon>Eurotiomycetes</taxon>
        <taxon>Eurotiomycetidae</taxon>
        <taxon>Eurotiales</taxon>
        <taxon>Aspergillaceae</taxon>
        <taxon>Aspergillus</taxon>
        <taxon>Aspergillus subgen. Nidulantes</taxon>
    </lineage>
</organism>